<evidence type="ECO:0000313" key="4">
    <source>
        <dbReference type="Proteomes" id="UP000216991"/>
    </source>
</evidence>
<gene>
    <name evidence="3" type="ORF">CHU93_03860</name>
</gene>
<dbReference type="AlphaFoldDB" id="A0A255YS66"/>
<organism evidence="3 4">
    <name type="scientific">Sandarakinorhabdus cyanobacteriorum</name>
    <dbReference type="NCBI Taxonomy" id="1981098"/>
    <lineage>
        <taxon>Bacteria</taxon>
        <taxon>Pseudomonadati</taxon>
        <taxon>Pseudomonadota</taxon>
        <taxon>Alphaproteobacteria</taxon>
        <taxon>Sphingomonadales</taxon>
        <taxon>Sphingosinicellaceae</taxon>
        <taxon>Sandarakinorhabdus</taxon>
    </lineage>
</organism>
<dbReference type="GO" id="GO:0030288">
    <property type="term" value="C:outer membrane-bounded periplasmic space"/>
    <property type="evidence" value="ECO:0007669"/>
    <property type="project" value="TreeGrafter"/>
</dbReference>
<dbReference type="GO" id="GO:0006508">
    <property type="term" value="P:proteolysis"/>
    <property type="evidence" value="ECO:0007669"/>
    <property type="project" value="InterPro"/>
</dbReference>
<feature type="chain" id="PRO_5012852628" description="Tail specific protease domain-containing protein" evidence="1">
    <location>
        <begin position="19"/>
        <end position="642"/>
    </location>
</feature>
<dbReference type="GO" id="GO:0008236">
    <property type="term" value="F:serine-type peptidase activity"/>
    <property type="evidence" value="ECO:0007669"/>
    <property type="project" value="InterPro"/>
</dbReference>
<proteinExistence type="predicted"/>
<evidence type="ECO:0000313" key="3">
    <source>
        <dbReference type="EMBL" id="OYQ32043.1"/>
    </source>
</evidence>
<dbReference type="EMBL" id="NOXT01000082">
    <property type="protein sequence ID" value="OYQ32043.1"/>
    <property type="molecule type" value="Genomic_DNA"/>
</dbReference>
<feature type="domain" description="Tail specific protease" evidence="2">
    <location>
        <begin position="246"/>
        <end position="467"/>
    </location>
</feature>
<dbReference type="SUPFAM" id="SSF52096">
    <property type="entry name" value="ClpP/crotonase"/>
    <property type="match status" value="1"/>
</dbReference>
<dbReference type="GO" id="GO:0007165">
    <property type="term" value="P:signal transduction"/>
    <property type="evidence" value="ECO:0007669"/>
    <property type="project" value="TreeGrafter"/>
</dbReference>
<dbReference type="RefSeq" id="WP_094472840.1">
    <property type="nucleotide sequence ID" value="NZ_NOXT01000082.1"/>
</dbReference>
<evidence type="ECO:0000256" key="1">
    <source>
        <dbReference type="SAM" id="SignalP"/>
    </source>
</evidence>
<evidence type="ECO:0000259" key="2">
    <source>
        <dbReference type="Pfam" id="PF03572"/>
    </source>
</evidence>
<dbReference type="InterPro" id="IPR005151">
    <property type="entry name" value="Tail-specific_protease"/>
</dbReference>
<accession>A0A255YS66</accession>
<dbReference type="OrthoDB" id="5480566at2"/>
<dbReference type="Pfam" id="PF03572">
    <property type="entry name" value="Peptidase_S41"/>
    <property type="match status" value="1"/>
</dbReference>
<dbReference type="Gene3D" id="3.90.226.10">
    <property type="entry name" value="2-enoyl-CoA Hydratase, Chain A, domain 1"/>
    <property type="match status" value="1"/>
</dbReference>
<dbReference type="InterPro" id="IPR029045">
    <property type="entry name" value="ClpP/crotonase-like_dom_sf"/>
</dbReference>
<protein>
    <recommendedName>
        <fullName evidence="2">Tail specific protease domain-containing protein</fullName>
    </recommendedName>
</protein>
<reference evidence="3 4" key="1">
    <citation type="submission" date="2017-07" db="EMBL/GenBank/DDBJ databases">
        <title>Sandarakinorhabdus cyanobacteriorum sp. nov., a novel bacterium isolated from cyanobacterial aggregates in a eutrophic lake.</title>
        <authorList>
            <person name="Cai H."/>
        </authorList>
    </citation>
    <scope>NUCLEOTIDE SEQUENCE [LARGE SCALE GENOMIC DNA]</scope>
    <source>
        <strain evidence="3 4">TH057</strain>
    </source>
</reference>
<sequence length="642" mass="69109">MFRTPLLAALLATTPALSAEMPNPMLTPAQAASDVALLRRALETIHPGLYRYVPKAAVDASFARLEAETRAPISTLALHREIARLLASIHCDHSKPELPDAIEQWRQTGASHLPLRFRLIEGRMIVLSGALPKGAEITAINGRPVPQILNAVAPLVAYDGDTDQAVTVKIADDSDLGGSDLEEYWPGLFGAPQRWDIAWKMPGAAAGQASQLAPISFNQWAELESPDGKYRNEFYNGISWRMAGKVARLKIDTFVNYRNPVAATPFLGGFFKAMKAAGAEHLILDLRSNGGGSTDPTIALARHLLDAPFTLTRSIRAKTIRFGDLPNHIETWGNRDAQFNPPASAYRPTSDGLLERIPTGTDEADDDDSTIEHLPLPVAQRFTGRLTVLTGPQNGSGATMTIAWLKDRRDVTLVGEDTSGSAEGPTAGNIFNLKLPASGIRVRVPQFKSFTNIRAFTPRRGVATDVLVLPTLADFEAGRDRAVEVARSLGTAAAPLDAAATLTAALAGNWAGTLDYRDYGNDGRVTLPTLMTATGLSLAWTFDDGPGKTVRSGETWAFSPDGQTLTIIGGKSRETMAVAELHRSPSGAVTLVADGRGSENGVTVMVRTILTRDKDVLRLTRMSRTAGQPFVMRHSYQLRPAG</sequence>
<comment type="caution">
    <text evidence="3">The sequence shown here is derived from an EMBL/GenBank/DDBJ whole genome shotgun (WGS) entry which is preliminary data.</text>
</comment>
<dbReference type="GO" id="GO:0004175">
    <property type="term" value="F:endopeptidase activity"/>
    <property type="evidence" value="ECO:0007669"/>
    <property type="project" value="TreeGrafter"/>
</dbReference>
<dbReference type="PANTHER" id="PTHR32060">
    <property type="entry name" value="TAIL-SPECIFIC PROTEASE"/>
    <property type="match status" value="1"/>
</dbReference>
<feature type="signal peptide" evidence="1">
    <location>
        <begin position="1"/>
        <end position="18"/>
    </location>
</feature>
<keyword evidence="1" id="KW-0732">Signal</keyword>
<dbReference type="Proteomes" id="UP000216991">
    <property type="component" value="Unassembled WGS sequence"/>
</dbReference>
<keyword evidence="4" id="KW-1185">Reference proteome</keyword>
<name>A0A255YS66_9SPHN</name>
<dbReference type="PANTHER" id="PTHR32060:SF30">
    <property type="entry name" value="CARBOXY-TERMINAL PROCESSING PROTEASE CTPA"/>
    <property type="match status" value="1"/>
</dbReference>